<dbReference type="SUPFAM" id="SSF54719">
    <property type="entry name" value="Fe,Mn superoxide dismutase (SOD), C-terminal domain"/>
    <property type="match status" value="1"/>
</dbReference>
<feature type="domain" description="Manganese/iron superoxide dismutase N-terminal" evidence="6">
    <location>
        <begin position="30"/>
        <end position="107"/>
    </location>
</feature>
<reference evidence="8 9" key="1">
    <citation type="submission" date="2019-01" db="EMBL/GenBank/DDBJ databases">
        <title>Genome sequence of Salinicola endophyticus REST5.</title>
        <authorList>
            <person name="Nascimento F.X."/>
        </authorList>
    </citation>
    <scope>NUCLEOTIDE SEQUENCE [LARGE SCALE GENOMIC DNA]</scope>
    <source>
        <strain evidence="8 9">REST5</strain>
    </source>
</reference>
<accession>A0ABY8FJD6</accession>
<evidence type="ECO:0000256" key="5">
    <source>
        <dbReference type="RuleBase" id="RU000414"/>
    </source>
</evidence>
<dbReference type="SUPFAM" id="SSF46609">
    <property type="entry name" value="Fe,Mn superoxide dismutase (SOD), N-terminal domain"/>
    <property type="match status" value="1"/>
</dbReference>
<sequence length="229" mass="25075">MLAGPESGVTATLFTDIRSPMPTTATPGVRFELPALPFERHSLEPALSRAQIDLLYSHYHRHQLTTLNAALAADDPRSLATLAAEGPAHLRPAAAQAWGMTLFWHGLCARPAPPETALEQRVARDIGDWGAFEANWKQRVISAAPGGFSWLGLTPEDTLTLVETPVGELPPGIRPLVAIPLCEEAYRIDFGHDRGAYFSALWSRLNWETVMLLLGLPHERPQAMPPHAE</sequence>
<dbReference type="PANTHER" id="PTHR43595">
    <property type="entry name" value="37S RIBOSOMAL PROTEIN S26, MITOCHONDRIAL"/>
    <property type="match status" value="1"/>
</dbReference>
<protein>
    <recommendedName>
        <fullName evidence="2 5">Superoxide dismutase</fullName>
        <ecNumber evidence="2 5">1.15.1.1</ecNumber>
    </recommendedName>
</protein>
<evidence type="ECO:0000256" key="2">
    <source>
        <dbReference type="ARBA" id="ARBA00012682"/>
    </source>
</evidence>
<evidence type="ECO:0000313" key="8">
    <source>
        <dbReference type="EMBL" id="WFF42920.1"/>
    </source>
</evidence>
<dbReference type="InterPro" id="IPR036324">
    <property type="entry name" value="Mn/Fe_SOD_N_sf"/>
</dbReference>
<dbReference type="Proteomes" id="UP001321526">
    <property type="component" value="Chromosome"/>
</dbReference>
<feature type="domain" description="Manganese/iron superoxide dismutase C-terminal" evidence="7">
    <location>
        <begin position="115"/>
        <end position="210"/>
    </location>
</feature>
<dbReference type="EC" id="1.15.1.1" evidence="2 5"/>
<dbReference type="PANTHER" id="PTHR43595:SF2">
    <property type="entry name" value="SMALL RIBOSOMAL SUBUNIT PROTEIN MS42"/>
    <property type="match status" value="1"/>
</dbReference>
<comment type="similarity">
    <text evidence="1 5">Belongs to the iron/manganese superoxide dismutase family.</text>
</comment>
<dbReference type="Pfam" id="PF02777">
    <property type="entry name" value="Sod_Fe_C"/>
    <property type="match status" value="1"/>
</dbReference>
<dbReference type="EMBL" id="CP035631">
    <property type="protein sequence ID" value="WFF42920.1"/>
    <property type="molecule type" value="Genomic_DNA"/>
</dbReference>
<proteinExistence type="inferred from homology"/>
<name>A0ABY8FJD6_9GAMM</name>
<evidence type="ECO:0000259" key="7">
    <source>
        <dbReference type="Pfam" id="PF02777"/>
    </source>
</evidence>
<evidence type="ECO:0000313" key="9">
    <source>
        <dbReference type="Proteomes" id="UP001321526"/>
    </source>
</evidence>
<dbReference type="InterPro" id="IPR019832">
    <property type="entry name" value="Mn/Fe_SOD_C"/>
</dbReference>
<comment type="catalytic activity">
    <reaction evidence="5">
        <text>2 superoxide + 2 H(+) = H2O2 + O2</text>
        <dbReference type="Rhea" id="RHEA:20696"/>
        <dbReference type="ChEBI" id="CHEBI:15378"/>
        <dbReference type="ChEBI" id="CHEBI:15379"/>
        <dbReference type="ChEBI" id="CHEBI:16240"/>
        <dbReference type="ChEBI" id="CHEBI:18421"/>
        <dbReference type="EC" id="1.15.1.1"/>
    </reaction>
</comment>
<keyword evidence="9" id="KW-1185">Reference proteome</keyword>
<evidence type="ECO:0000256" key="1">
    <source>
        <dbReference type="ARBA" id="ARBA00008714"/>
    </source>
</evidence>
<dbReference type="InterPro" id="IPR019831">
    <property type="entry name" value="Mn/Fe_SOD_N"/>
</dbReference>
<evidence type="ECO:0000259" key="6">
    <source>
        <dbReference type="Pfam" id="PF00081"/>
    </source>
</evidence>
<comment type="function">
    <text evidence="5">Destroys radicals which are normally produced within the cells and which are toxic to biological systems.</text>
</comment>
<keyword evidence="3 5" id="KW-0479">Metal-binding</keyword>
<dbReference type="InterPro" id="IPR036314">
    <property type="entry name" value="SOD_C_sf"/>
</dbReference>
<evidence type="ECO:0000256" key="3">
    <source>
        <dbReference type="ARBA" id="ARBA00022723"/>
    </source>
</evidence>
<dbReference type="Pfam" id="PF00081">
    <property type="entry name" value="Sod_Fe_N"/>
    <property type="match status" value="1"/>
</dbReference>
<evidence type="ECO:0000256" key="4">
    <source>
        <dbReference type="ARBA" id="ARBA00023002"/>
    </source>
</evidence>
<keyword evidence="4 5" id="KW-0560">Oxidoreductase</keyword>
<dbReference type="Gene3D" id="3.55.40.20">
    <property type="entry name" value="Iron/manganese superoxide dismutase, C-terminal domain"/>
    <property type="match status" value="1"/>
</dbReference>
<organism evidence="8 9">
    <name type="scientific">Salinicola endophyticus</name>
    <dbReference type="NCBI Taxonomy" id="1949083"/>
    <lineage>
        <taxon>Bacteria</taxon>
        <taxon>Pseudomonadati</taxon>
        <taxon>Pseudomonadota</taxon>
        <taxon>Gammaproteobacteria</taxon>
        <taxon>Oceanospirillales</taxon>
        <taxon>Halomonadaceae</taxon>
        <taxon>Salinicola</taxon>
    </lineage>
</organism>
<gene>
    <name evidence="8" type="ORF">EVC62_16260</name>
</gene>